<sequence>MVTRQEAVLSFVKFNKFAKQLIYDICIGGNTKLTTYADELLHFEQWKEDIMLYTSLNPDPIIIDKIAMLGSPEILENYIKDGKETLPKNTCDALSGVVQAMKSIHALCFDLNQESKGKFKYLVNEFAYEEAADLFDRAVSAGYLTAEYQPKGDTDLYTLKILAFAIGEMLHLTMRHKWSHFEEQWNIDKSNKLSSLPVTEKQFKRNEKVMKLYPEVDFSELTQPNEERYFDAVYGSRRVRSLYQDLHDKGYISPDTTVDAFLSIFNLGEQTTRKPIEWIKSQRHLSYFIFFAFSKTNKDYWEKAKACFSINGQAPNRGSLVTGLTALKKRPDYAVFDVDLKRIASKYNNG</sequence>
<dbReference type="AlphaFoldDB" id="A0AAW7JLY0"/>
<protein>
    <submittedName>
        <fullName evidence="2">Uncharacterized protein</fullName>
    </submittedName>
</protein>
<keyword evidence="3" id="KW-1185">Reference proteome</keyword>
<evidence type="ECO:0000313" key="1">
    <source>
        <dbReference type="EMBL" id="MDN0022446.1"/>
    </source>
</evidence>
<dbReference type="RefSeq" id="WP_289824990.1">
    <property type="nucleotide sequence ID" value="NZ_JAUEIE010000004.1"/>
</dbReference>
<reference evidence="2" key="2">
    <citation type="submission" date="2023-08" db="EMBL/GenBank/DDBJ databases">
        <title>Identification and characterization of horizontal gene transfer across gut microbiota members of farm animals based on homology search.</title>
        <authorList>
            <person name="Schwarzerova J."/>
            <person name="Nykrynova M."/>
            <person name="Jureckova K."/>
            <person name="Cejkova D."/>
            <person name="Rychlik I."/>
        </authorList>
    </citation>
    <scope>NUCLEOTIDE SEQUENCE</scope>
    <source>
        <strain evidence="2">ET15</strain>
        <strain evidence="1">ET37</strain>
    </source>
</reference>
<dbReference type="EMBL" id="JAUEIF010000015">
    <property type="protein sequence ID" value="MDN0026295.1"/>
    <property type="molecule type" value="Genomic_DNA"/>
</dbReference>
<dbReference type="EMBL" id="JAUEIE010000004">
    <property type="protein sequence ID" value="MDN0022446.1"/>
    <property type="molecule type" value="Genomic_DNA"/>
</dbReference>
<dbReference type="Proteomes" id="UP001168478">
    <property type="component" value="Unassembled WGS sequence"/>
</dbReference>
<reference evidence="2" key="1">
    <citation type="submission" date="2023-06" db="EMBL/GenBank/DDBJ databases">
        <authorList>
            <person name="Zeman M."/>
            <person name="Kubasova T."/>
            <person name="Jahodarova E."/>
            <person name="Nykrynova M."/>
            <person name="Rychlik I."/>
        </authorList>
    </citation>
    <scope>NUCLEOTIDE SEQUENCE</scope>
    <source>
        <strain evidence="2">ET15</strain>
        <strain evidence="1">ET37</strain>
    </source>
</reference>
<evidence type="ECO:0000313" key="3">
    <source>
        <dbReference type="Proteomes" id="UP001167831"/>
    </source>
</evidence>
<evidence type="ECO:0000313" key="2">
    <source>
        <dbReference type="EMBL" id="MDN0026295.1"/>
    </source>
</evidence>
<name>A0AAW7JLY0_9BACT</name>
<accession>A0AAW7JLY0</accession>
<evidence type="ECO:0000313" key="4">
    <source>
        <dbReference type="Proteomes" id="UP001168478"/>
    </source>
</evidence>
<gene>
    <name evidence="1" type="ORF">QVN81_05330</name>
    <name evidence="2" type="ORF">QVN84_12325</name>
</gene>
<comment type="caution">
    <text evidence="2">The sequence shown here is derived from an EMBL/GenBank/DDBJ whole genome shotgun (WGS) entry which is preliminary data.</text>
</comment>
<proteinExistence type="predicted"/>
<dbReference type="Proteomes" id="UP001167831">
    <property type="component" value="Unassembled WGS sequence"/>
</dbReference>
<organism evidence="2 4">
    <name type="scientific">Leyella lascolaii</name>
    <dbReference type="NCBI Taxonomy" id="1776379"/>
    <lineage>
        <taxon>Bacteria</taxon>
        <taxon>Pseudomonadati</taxon>
        <taxon>Bacteroidota</taxon>
        <taxon>Bacteroidia</taxon>
        <taxon>Bacteroidales</taxon>
        <taxon>Prevotellaceae</taxon>
        <taxon>Leyella</taxon>
    </lineage>
</organism>